<evidence type="ECO:0000259" key="2">
    <source>
        <dbReference type="Pfam" id="PF04773"/>
    </source>
</evidence>
<dbReference type="Gene3D" id="3.55.50.30">
    <property type="match status" value="1"/>
</dbReference>
<organism evidence="4 5">
    <name type="scientific">Sphingobacterium spiritivorum</name>
    <name type="common">Flavobacterium spiritivorum</name>
    <dbReference type="NCBI Taxonomy" id="258"/>
    <lineage>
        <taxon>Bacteria</taxon>
        <taxon>Pseudomonadati</taxon>
        <taxon>Bacteroidota</taxon>
        <taxon>Sphingobacteriia</taxon>
        <taxon>Sphingobacteriales</taxon>
        <taxon>Sphingobacteriaceae</taxon>
        <taxon>Sphingobacterium</taxon>
    </lineage>
</organism>
<reference evidence="4 5" key="1">
    <citation type="submission" date="2018-06" db="EMBL/GenBank/DDBJ databases">
        <authorList>
            <consortium name="Pathogen Informatics"/>
            <person name="Doyle S."/>
        </authorList>
    </citation>
    <scope>NUCLEOTIDE SEQUENCE [LARGE SCALE GENOMIC DNA]</scope>
    <source>
        <strain evidence="4 5">NCTC11388</strain>
    </source>
</reference>
<evidence type="ECO:0000259" key="3">
    <source>
        <dbReference type="Pfam" id="PF16344"/>
    </source>
</evidence>
<keyword evidence="1" id="KW-0472">Membrane</keyword>
<evidence type="ECO:0000313" key="5">
    <source>
        <dbReference type="Proteomes" id="UP000254893"/>
    </source>
</evidence>
<dbReference type="InterPro" id="IPR032508">
    <property type="entry name" value="FecR_C"/>
</dbReference>
<keyword evidence="1" id="KW-0812">Transmembrane</keyword>
<evidence type="ECO:0000313" key="4">
    <source>
        <dbReference type="EMBL" id="SUI96783.1"/>
    </source>
</evidence>
<dbReference type="AlphaFoldDB" id="A0A380BAC0"/>
<accession>A0A380BAC0</accession>
<dbReference type="PANTHER" id="PTHR30273:SF2">
    <property type="entry name" value="PROTEIN FECR"/>
    <property type="match status" value="1"/>
</dbReference>
<feature type="domain" description="Protein FecR C-terminal" evidence="3">
    <location>
        <begin position="321"/>
        <end position="390"/>
    </location>
</feature>
<dbReference type="PANTHER" id="PTHR30273">
    <property type="entry name" value="PERIPLASMIC SIGNAL SENSOR AND SIGMA FACTOR ACTIVATOR FECR-RELATED"/>
    <property type="match status" value="1"/>
</dbReference>
<dbReference type="InterPro" id="IPR006860">
    <property type="entry name" value="FecR"/>
</dbReference>
<dbReference type="InterPro" id="IPR012373">
    <property type="entry name" value="Ferrdict_sens_TM"/>
</dbReference>
<proteinExistence type="predicted"/>
<dbReference type="Proteomes" id="UP000254893">
    <property type="component" value="Unassembled WGS sequence"/>
</dbReference>
<sequence>MFLYIYNVMKRNHFYTSQLVKKYLRNQLSEQETIDFRDWLASDHKNKDLVENFKNANAIEEDLNFIHDVDVDAAWDKVNARQGKKRKPNYYKFTAAAALVAMCFSLTWIWLNQQSDTVAHKSIVADTSGKYKNDVLPGTSGAHLILADGSHVDVSDTKTISKDAKVEGSKDGIRYVDQGATKALVYNTLVVPKASFFKIELSDGTKVWVNAVSKLKFPVQFSGNERRVYLEGEAYFEVAKDASRPFVVEAGGNSIKVLGTHFNVNSYSKAVKTTLVEGKVEVSNGEMSALLLPGESALSTDQSVKKSKSDFRKELAWKNNEFYFKGDNIASIAAELSRWYDLDVSFIGHIEFDKGYSGSIERNVNLSQVLEMLRYVSHLDFDVDGKKLTIINKHINRKTMEK</sequence>
<evidence type="ECO:0000256" key="1">
    <source>
        <dbReference type="SAM" id="Phobius"/>
    </source>
</evidence>
<dbReference type="EMBL" id="UGYW01000001">
    <property type="protein sequence ID" value="SUI96783.1"/>
    <property type="molecule type" value="Genomic_DNA"/>
</dbReference>
<gene>
    <name evidence="4" type="ORF">NCTC11388_00141</name>
</gene>
<protein>
    <submittedName>
        <fullName evidence="4">Fec operon regulator FecR</fullName>
    </submittedName>
</protein>
<feature type="domain" description="FecR protein" evidence="2">
    <location>
        <begin position="189"/>
        <end position="281"/>
    </location>
</feature>
<name>A0A380BAC0_SPHSI</name>
<dbReference type="Pfam" id="PF04773">
    <property type="entry name" value="FecR"/>
    <property type="match status" value="1"/>
</dbReference>
<dbReference type="GO" id="GO:0016989">
    <property type="term" value="F:sigma factor antagonist activity"/>
    <property type="evidence" value="ECO:0007669"/>
    <property type="project" value="TreeGrafter"/>
</dbReference>
<keyword evidence="1" id="KW-1133">Transmembrane helix</keyword>
<feature type="transmembrane region" description="Helical" evidence="1">
    <location>
        <begin position="90"/>
        <end position="111"/>
    </location>
</feature>
<dbReference type="Pfam" id="PF16344">
    <property type="entry name" value="FecR_C"/>
    <property type="match status" value="1"/>
</dbReference>
<dbReference type="Gene3D" id="2.60.120.1440">
    <property type="match status" value="1"/>
</dbReference>